<dbReference type="AlphaFoldDB" id="A0A382KRD7"/>
<sequence>MSAAEDYYTQTVELLQNLRDTQMDNIDNAAEICSNSIANGGLVFLFGAGHSRMMCEEMTPRQGCYVGFFALVELAVSTHASIVGTNGLRGPLFLEKYEGYAEEILNGFKFGPHDAFILISTSGIRPLIVEMAMGAKERGLPVIAMLSKPHGDQSPPTHLSGKKLM</sequence>
<feature type="non-terminal residue" evidence="3">
    <location>
        <position position="165"/>
    </location>
</feature>
<feature type="domain" description="SIS" evidence="2">
    <location>
        <begin position="33"/>
        <end position="165"/>
    </location>
</feature>
<dbReference type="GO" id="GO:0097367">
    <property type="term" value="F:carbohydrate derivative binding"/>
    <property type="evidence" value="ECO:0007669"/>
    <property type="project" value="InterPro"/>
</dbReference>
<accession>A0A382KRD7</accession>
<dbReference type="NCBIfam" id="NF002805">
    <property type="entry name" value="PRK02947.1"/>
    <property type="match status" value="1"/>
</dbReference>
<dbReference type="PANTHER" id="PTHR30390">
    <property type="entry name" value="SEDOHEPTULOSE 7-PHOSPHATE ISOMERASE / DNAA INITIATOR-ASSOCIATING FACTOR FOR REPLICATION INITIATION"/>
    <property type="match status" value="1"/>
</dbReference>
<dbReference type="SUPFAM" id="SSF53697">
    <property type="entry name" value="SIS domain"/>
    <property type="match status" value="1"/>
</dbReference>
<evidence type="ECO:0000313" key="3">
    <source>
        <dbReference type="EMBL" id="SVC26849.1"/>
    </source>
</evidence>
<dbReference type="PANTHER" id="PTHR30390:SF7">
    <property type="entry name" value="PHOSPHOHEPTOSE ISOMERASE"/>
    <property type="match status" value="1"/>
</dbReference>
<dbReference type="GO" id="GO:1901135">
    <property type="term" value="P:carbohydrate derivative metabolic process"/>
    <property type="evidence" value="ECO:0007669"/>
    <property type="project" value="InterPro"/>
</dbReference>
<organism evidence="3">
    <name type="scientific">marine metagenome</name>
    <dbReference type="NCBI Taxonomy" id="408172"/>
    <lineage>
        <taxon>unclassified sequences</taxon>
        <taxon>metagenomes</taxon>
        <taxon>ecological metagenomes</taxon>
    </lineage>
</organism>
<dbReference type="EMBL" id="UINC01082251">
    <property type="protein sequence ID" value="SVC26849.1"/>
    <property type="molecule type" value="Genomic_DNA"/>
</dbReference>
<dbReference type="InterPro" id="IPR046348">
    <property type="entry name" value="SIS_dom_sf"/>
</dbReference>
<dbReference type="Pfam" id="PF13580">
    <property type="entry name" value="SIS_2"/>
    <property type="match status" value="1"/>
</dbReference>
<gene>
    <name evidence="3" type="ORF">METZ01_LOCUS279703</name>
</gene>
<protein>
    <recommendedName>
        <fullName evidence="2">SIS domain-containing protein</fullName>
    </recommendedName>
</protein>
<dbReference type="Gene3D" id="3.40.50.10490">
    <property type="entry name" value="Glucose-6-phosphate isomerase like protein, domain 1"/>
    <property type="match status" value="1"/>
</dbReference>
<proteinExistence type="predicted"/>
<dbReference type="InterPro" id="IPR050099">
    <property type="entry name" value="SIS_GmhA/DiaA_subfam"/>
</dbReference>
<name>A0A382KRD7_9ZZZZ</name>
<evidence type="ECO:0000259" key="2">
    <source>
        <dbReference type="PROSITE" id="PS51464"/>
    </source>
</evidence>
<dbReference type="PROSITE" id="PS51464">
    <property type="entry name" value="SIS"/>
    <property type="match status" value="1"/>
</dbReference>
<feature type="region of interest" description="Disordered" evidence="1">
    <location>
        <begin position="146"/>
        <end position="165"/>
    </location>
</feature>
<dbReference type="InterPro" id="IPR001347">
    <property type="entry name" value="SIS_dom"/>
</dbReference>
<reference evidence="3" key="1">
    <citation type="submission" date="2018-05" db="EMBL/GenBank/DDBJ databases">
        <authorList>
            <person name="Lanie J.A."/>
            <person name="Ng W.-L."/>
            <person name="Kazmierczak K.M."/>
            <person name="Andrzejewski T.M."/>
            <person name="Davidsen T.M."/>
            <person name="Wayne K.J."/>
            <person name="Tettelin H."/>
            <person name="Glass J.I."/>
            <person name="Rusch D."/>
            <person name="Podicherti R."/>
            <person name="Tsui H.-C.T."/>
            <person name="Winkler M.E."/>
        </authorList>
    </citation>
    <scope>NUCLEOTIDE SEQUENCE</scope>
</reference>
<evidence type="ECO:0000256" key="1">
    <source>
        <dbReference type="SAM" id="MobiDB-lite"/>
    </source>
</evidence>